<name>A0ABQ8Z8E4_9EUKA</name>
<sequence>MNMFIGDNNLDNEFEKLNLELKSIEENYHDNLNLLKQNFYEKKMKIKKKIFKFDYNFYIKYFINKKIDNIFVNQILNNSSDNNDNSIYNSDNNNDHDNYLHNKKKEKFELKQRFYKNLNKKQKNFQNKFEGFNDKIEYKKNETSRLWKKISESLTNKRGLWEINEKKKKSYYKLSSFIDLNNQRIKLKKSGLFWRS</sequence>
<comment type="caution">
    <text evidence="1">The sequence shown here is derived from an EMBL/GenBank/DDBJ whole genome shotgun (WGS) entry which is preliminary data.</text>
</comment>
<protein>
    <submittedName>
        <fullName evidence="1">Beige/beach-related</fullName>
    </submittedName>
</protein>
<gene>
    <name evidence="1" type="ORF">M0813_13435</name>
</gene>
<proteinExistence type="predicted"/>
<reference evidence="1" key="1">
    <citation type="submission" date="2022-08" db="EMBL/GenBank/DDBJ databases">
        <title>Novel sulfate-reducing endosymbionts in the free-living metamonad Anaeramoeba.</title>
        <authorList>
            <person name="Jerlstrom-Hultqvist J."/>
            <person name="Cepicka I."/>
            <person name="Gallot-Lavallee L."/>
            <person name="Salas-Leiva D."/>
            <person name="Curtis B.A."/>
            <person name="Zahonova K."/>
            <person name="Pipaliya S."/>
            <person name="Dacks J."/>
            <person name="Roger A.J."/>
        </authorList>
    </citation>
    <scope>NUCLEOTIDE SEQUENCE</scope>
    <source>
        <strain evidence="1">Schooner1</strain>
    </source>
</reference>
<evidence type="ECO:0000313" key="2">
    <source>
        <dbReference type="Proteomes" id="UP001150062"/>
    </source>
</evidence>
<evidence type="ECO:0000313" key="1">
    <source>
        <dbReference type="EMBL" id="KAJ6253156.1"/>
    </source>
</evidence>
<dbReference type="EMBL" id="JAOAOG010000033">
    <property type="protein sequence ID" value="KAJ6253156.1"/>
    <property type="molecule type" value="Genomic_DNA"/>
</dbReference>
<dbReference type="Proteomes" id="UP001150062">
    <property type="component" value="Unassembled WGS sequence"/>
</dbReference>
<accession>A0ABQ8Z8E4</accession>
<keyword evidence="2" id="KW-1185">Reference proteome</keyword>
<organism evidence="1 2">
    <name type="scientific">Anaeramoeba flamelloides</name>
    <dbReference type="NCBI Taxonomy" id="1746091"/>
    <lineage>
        <taxon>Eukaryota</taxon>
        <taxon>Metamonada</taxon>
        <taxon>Anaeramoebidae</taxon>
        <taxon>Anaeramoeba</taxon>
    </lineage>
</organism>